<evidence type="ECO:0000313" key="2">
    <source>
        <dbReference type="EMBL" id="KZN85563.1"/>
    </source>
</evidence>
<sequence>MSSIYDFDRQKESDISKIVPKLKGEPNFAQWQHRLYMALKENNKNIEIIQGIAQKPVSPELYDESVETIRELAQHRAFASGSDTPVSDTLVRELVKEQKQKNKELLKGYQVLVGKWDLINTRCYNLIFSTLDTIPASHVQNVENAREAFKLLRAEYGSSSWQGNFKRFEVLINLQYKNNPQEFVRRFKEALFEIQQRNPVIPADMVLNFFVKAVQGNPRCQAFIQNLDPDLKGPNFMVGVYHDFTMIEGSNRIAHHPGTFNHSANITSSAKDSAASNSPRKDDDKSTNDNSPSSDKKKKKKKKKQKPVYEKDAIWCKIHNSLGNHFTRNCHLKKGGGSTNAVHQQLPFHQQQPASQQLPFQPGQIIDQVDSQGRVILNPQQQRSRTNTVYAPPPPPPPTGDTMLRYNNLFTKVLFHSDRTDTQGEWGVHVVPKEGLMADNGGDTATWKDDPDTSTLTPHHSVFEEPVFGPIRTEVQTTPVRFGAPPPPTVEDADDTDLFAPACPPLDSSDPAILRELPNRGISTLSAVEDRLPDPDSFEIDSDNDEMAGRIGTIVEEQKISPAPRESSRWLRAFQNAKNAKNS</sequence>
<gene>
    <name evidence="2" type="ORF">EN45_097500</name>
</gene>
<organism evidence="2">
    <name type="scientific">Penicillium chrysogenum</name>
    <name type="common">Penicillium notatum</name>
    <dbReference type="NCBI Taxonomy" id="5076"/>
    <lineage>
        <taxon>Eukaryota</taxon>
        <taxon>Fungi</taxon>
        <taxon>Dikarya</taxon>
        <taxon>Ascomycota</taxon>
        <taxon>Pezizomycotina</taxon>
        <taxon>Eurotiomycetes</taxon>
        <taxon>Eurotiomycetidae</taxon>
        <taxon>Eurotiales</taxon>
        <taxon>Aspergillaceae</taxon>
        <taxon>Penicillium</taxon>
        <taxon>Penicillium chrysogenum species complex</taxon>
    </lineage>
</organism>
<feature type="region of interest" description="Disordered" evidence="1">
    <location>
        <begin position="559"/>
        <end position="583"/>
    </location>
</feature>
<dbReference type="AlphaFoldDB" id="A0A167R4X4"/>
<feature type="compositionally biased region" description="Polar residues" evidence="1">
    <location>
        <begin position="379"/>
        <end position="389"/>
    </location>
</feature>
<dbReference type="EMBL" id="CM002800">
    <property type="protein sequence ID" value="KZN85563.1"/>
    <property type="molecule type" value="Genomic_DNA"/>
</dbReference>
<protein>
    <submittedName>
        <fullName evidence="2">Uncharacterized protein</fullName>
    </submittedName>
</protein>
<feature type="compositionally biased region" description="Basic residues" evidence="1">
    <location>
        <begin position="296"/>
        <end position="306"/>
    </location>
</feature>
<feature type="region of interest" description="Disordered" evidence="1">
    <location>
        <begin position="258"/>
        <end position="306"/>
    </location>
</feature>
<proteinExistence type="predicted"/>
<feature type="compositionally biased region" description="Polar residues" evidence="1">
    <location>
        <begin position="260"/>
        <end position="278"/>
    </location>
</feature>
<evidence type="ECO:0000256" key="1">
    <source>
        <dbReference type="SAM" id="MobiDB-lite"/>
    </source>
</evidence>
<reference evidence="2" key="1">
    <citation type="journal article" date="2014" name="Genome Announc.">
        <title>Complete sequencing and chromosome-scale genome assembly of the industrial progenitor strain P2niaD18 from the penicillin producer Penicillium chrysogenum.</title>
        <authorList>
            <person name="Specht T."/>
            <person name="Dahlmann T.A."/>
            <person name="Zadra I."/>
            <person name="Kurnsteiner H."/>
            <person name="Kuck U."/>
        </authorList>
    </citation>
    <scope>NUCLEOTIDE SEQUENCE [LARGE SCALE GENOMIC DNA]</scope>
    <source>
        <strain evidence="2">P2niaD18</strain>
    </source>
</reference>
<name>A0A167R4X4_PENCH</name>
<feature type="region of interest" description="Disordered" evidence="1">
    <location>
        <begin position="379"/>
        <end position="401"/>
    </location>
</feature>
<dbReference type="Proteomes" id="UP000076449">
    <property type="component" value="Chromosome III"/>
</dbReference>
<accession>A0A167R4X4</accession>